<feature type="transmembrane region" description="Helical" evidence="2">
    <location>
        <begin position="136"/>
        <end position="152"/>
    </location>
</feature>
<feature type="region of interest" description="Disordered" evidence="1">
    <location>
        <begin position="22"/>
        <end position="43"/>
    </location>
</feature>
<keyword evidence="2" id="KW-1133">Transmembrane helix</keyword>
<dbReference type="Proteomes" id="UP000886805">
    <property type="component" value="Unassembled WGS sequence"/>
</dbReference>
<organism evidence="3 4">
    <name type="scientific">Candidatus Anaerobutyricum stercoripullorum</name>
    <dbReference type="NCBI Taxonomy" id="2838456"/>
    <lineage>
        <taxon>Bacteria</taxon>
        <taxon>Bacillati</taxon>
        <taxon>Bacillota</taxon>
        <taxon>Clostridia</taxon>
        <taxon>Lachnospirales</taxon>
        <taxon>Lachnospiraceae</taxon>
        <taxon>Anaerobutyricum</taxon>
    </lineage>
</organism>
<feature type="compositionally biased region" description="Basic and acidic residues" evidence="1">
    <location>
        <begin position="23"/>
        <end position="32"/>
    </location>
</feature>
<evidence type="ECO:0000313" key="3">
    <source>
        <dbReference type="EMBL" id="HIX73260.1"/>
    </source>
</evidence>
<protein>
    <submittedName>
        <fullName evidence="3">Uncharacterized protein</fullName>
    </submittedName>
</protein>
<proteinExistence type="predicted"/>
<dbReference type="AlphaFoldDB" id="A0A9D1X621"/>
<evidence type="ECO:0000313" key="4">
    <source>
        <dbReference type="Proteomes" id="UP000886805"/>
    </source>
</evidence>
<name>A0A9D1X621_9FIRM</name>
<evidence type="ECO:0000256" key="1">
    <source>
        <dbReference type="SAM" id="MobiDB-lite"/>
    </source>
</evidence>
<evidence type="ECO:0000256" key="2">
    <source>
        <dbReference type="SAM" id="Phobius"/>
    </source>
</evidence>
<reference evidence="3" key="2">
    <citation type="submission" date="2021-04" db="EMBL/GenBank/DDBJ databases">
        <authorList>
            <person name="Gilroy R."/>
        </authorList>
    </citation>
    <scope>NUCLEOTIDE SEQUENCE</scope>
    <source>
        <strain evidence="3">ChiSxjej3B15-1167</strain>
    </source>
</reference>
<reference evidence="3" key="1">
    <citation type="journal article" date="2021" name="PeerJ">
        <title>Extensive microbial diversity within the chicken gut microbiome revealed by metagenomics and culture.</title>
        <authorList>
            <person name="Gilroy R."/>
            <person name="Ravi A."/>
            <person name="Getino M."/>
            <person name="Pursley I."/>
            <person name="Horton D.L."/>
            <person name="Alikhan N.F."/>
            <person name="Baker D."/>
            <person name="Gharbi K."/>
            <person name="Hall N."/>
            <person name="Watson M."/>
            <person name="Adriaenssens E.M."/>
            <person name="Foster-Nyarko E."/>
            <person name="Jarju S."/>
            <person name="Secka A."/>
            <person name="Antonio M."/>
            <person name="Oren A."/>
            <person name="Chaudhuri R.R."/>
            <person name="La Ragione R."/>
            <person name="Hildebrand F."/>
            <person name="Pallen M.J."/>
        </authorList>
    </citation>
    <scope>NUCLEOTIDE SEQUENCE</scope>
    <source>
        <strain evidence="3">ChiSxjej3B15-1167</strain>
    </source>
</reference>
<comment type="caution">
    <text evidence="3">The sequence shown here is derived from an EMBL/GenBank/DDBJ whole genome shotgun (WGS) entry which is preliminary data.</text>
</comment>
<dbReference type="EMBL" id="DXEQ01000289">
    <property type="protein sequence ID" value="HIX73260.1"/>
    <property type="molecule type" value="Genomic_DNA"/>
</dbReference>
<keyword evidence="2" id="KW-0812">Transmembrane</keyword>
<accession>A0A9D1X621</accession>
<sequence length="167" mass="20169">MGQWDNHYDFDWLPGFKEMTACQEEKEPEKESPLLPPEELQQEEERNWNDYAGMIRMLPAAAREVWAVADALLDQFEYEGSSMYAEYPDKQAVLKIVDRIYEKLHYYETEQTENRVDGTRGRNCYYRPPEERDSGTPFRHLILIVVCWNMAYRRQRYRRRKKIFPLS</sequence>
<gene>
    <name evidence="3" type="ORF">H9849_09595</name>
</gene>
<keyword evidence="2" id="KW-0472">Membrane</keyword>